<evidence type="ECO:0000256" key="1">
    <source>
        <dbReference type="ARBA" id="ARBA00023157"/>
    </source>
</evidence>
<evidence type="ECO:0000313" key="6">
    <source>
        <dbReference type="Proteomes" id="UP000789390"/>
    </source>
</evidence>
<dbReference type="PRINTS" id="PR00722">
    <property type="entry name" value="CHYMOTRYPSIN"/>
</dbReference>
<dbReference type="PROSITE" id="PS50240">
    <property type="entry name" value="TRYPSIN_DOM"/>
    <property type="match status" value="1"/>
</dbReference>
<feature type="compositionally biased region" description="Polar residues" evidence="2">
    <location>
        <begin position="261"/>
        <end position="280"/>
    </location>
</feature>
<dbReference type="InterPro" id="IPR009003">
    <property type="entry name" value="Peptidase_S1_PA"/>
</dbReference>
<dbReference type="OrthoDB" id="6407006at2759"/>
<evidence type="ECO:0000259" key="4">
    <source>
        <dbReference type="PROSITE" id="PS50240"/>
    </source>
</evidence>
<evidence type="ECO:0000256" key="2">
    <source>
        <dbReference type="SAM" id="MobiDB-lite"/>
    </source>
</evidence>
<dbReference type="Gene3D" id="2.40.10.10">
    <property type="entry name" value="Trypsin-like serine proteases"/>
    <property type="match status" value="1"/>
</dbReference>
<dbReference type="SMART" id="SM00020">
    <property type="entry name" value="Tryp_SPc"/>
    <property type="match status" value="1"/>
</dbReference>
<dbReference type="PANTHER" id="PTHR24252">
    <property type="entry name" value="ACROSIN-RELATED"/>
    <property type="match status" value="1"/>
</dbReference>
<name>A0A8J2RX52_9CRUS</name>
<protein>
    <recommendedName>
        <fullName evidence="4">Peptidase S1 domain-containing protein</fullName>
    </recommendedName>
</protein>
<dbReference type="Pfam" id="PF00089">
    <property type="entry name" value="Trypsin"/>
    <property type="match status" value="1"/>
</dbReference>
<organism evidence="5 6">
    <name type="scientific">Daphnia galeata</name>
    <dbReference type="NCBI Taxonomy" id="27404"/>
    <lineage>
        <taxon>Eukaryota</taxon>
        <taxon>Metazoa</taxon>
        <taxon>Ecdysozoa</taxon>
        <taxon>Arthropoda</taxon>
        <taxon>Crustacea</taxon>
        <taxon>Branchiopoda</taxon>
        <taxon>Diplostraca</taxon>
        <taxon>Cladocera</taxon>
        <taxon>Anomopoda</taxon>
        <taxon>Daphniidae</taxon>
        <taxon>Daphnia</taxon>
    </lineage>
</organism>
<dbReference type="EMBL" id="CAKKLH010000224">
    <property type="protein sequence ID" value="CAH0106597.1"/>
    <property type="molecule type" value="Genomic_DNA"/>
</dbReference>
<dbReference type="GO" id="GO:0004252">
    <property type="term" value="F:serine-type endopeptidase activity"/>
    <property type="evidence" value="ECO:0007669"/>
    <property type="project" value="InterPro"/>
</dbReference>
<dbReference type="InterPro" id="IPR033116">
    <property type="entry name" value="TRYPSIN_SER"/>
</dbReference>
<dbReference type="CDD" id="cd00190">
    <property type="entry name" value="Tryp_SPc"/>
    <property type="match status" value="1"/>
</dbReference>
<dbReference type="PANTHER" id="PTHR24252:SF7">
    <property type="entry name" value="HYALIN"/>
    <property type="match status" value="1"/>
</dbReference>
<dbReference type="InterPro" id="IPR001314">
    <property type="entry name" value="Peptidase_S1A"/>
</dbReference>
<sequence>MWKWQQEIESKQMNNTTTMCPDTLPFILLRRPEKDLIHLVISPVVDIQDGFNHLKIRKFTSRRRRRRRVTCSGTSMMMTRLLASINGLPLLFIFIIFTSVKSTDGQCESCTLTVMCWMNGGIREGGCSGPSWLVTCCVPQVTRNSEDETIIQSDHRGPPLTAGLRSAPGGAPFILANTLGESIANLQGRDDFRGGGGSSSPPFISHARFYMPPNHPSLFLRFEPRLREPPILPPAMPLFENVITTTTGMSTSPSQNHYFVKNNNNKAPGSPFSSSAVPYNQLQPPLPPPLPPSPPQQQPQHHVMTQQQLYQHKNFQMQQQMFPQQPHGYIGLNSLNSLSGPRPVCGVQPLKSSKLQKRIIGGDQAAFGEFPWQAHIRIAGFQCGGVLLNHQYIATAAHCVHRAKLSQIIIYLGEYDTKDLDKAEILPKETLGVIERKIHPQFKYMLTQPDRYDVAVLKLSRSVSFRDNILPICLPPQGKDYEGALGVVAGWGKTDTSFGKTGTNLLQKVYVPIINNRVCYAWHELKDIILELHDEMFCAGHEQGKMDACLGDSGGPLVVNDGGRWTLVGITSAGFGCAVDHQPGIYHKVSKTVPWILANIND</sequence>
<dbReference type="SUPFAM" id="SSF50494">
    <property type="entry name" value="Trypsin-like serine proteases"/>
    <property type="match status" value="1"/>
</dbReference>
<gene>
    <name evidence="5" type="ORF">DGAL_LOCUS9754</name>
</gene>
<dbReference type="InterPro" id="IPR001254">
    <property type="entry name" value="Trypsin_dom"/>
</dbReference>
<keyword evidence="3" id="KW-0472">Membrane</keyword>
<keyword evidence="1" id="KW-1015">Disulfide bond</keyword>
<feature type="region of interest" description="Disordered" evidence="2">
    <location>
        <begin position="261"/>
        <end position="306"/>
    </location>
</feature>
<evidence type="ECO:0000256" key="3">
    <source>
        <dbReference type="SAM" id="Phobius"/>
    </source>
</evidence>
<dbReference type="GO" id="GO:0006508">
    <property type="term" value="P:proteolysis"/>
    <property type="evidence" value="ECO:0007669"/>
    <property type="project" value="InterPro"/>
</dbReference>
<evidence type="ECO:0000313" key="5">
    <source>
        <dbReference type="EMBL" id="CAH0106597.1"/>
    </source>
</evidence>
<feature type="compositionally biased region" description="Pro residues" evidence="2">
    <location>
        <begin position="284"/>
        <end position="297"/>
    </location>
</feature>
<feature type="domain" description="Peptidase S1" evidence="4">
    <location>
        <begin position="359"/>
        <end position="601"/>
    </location>
</feature>
<accession>A0A8J2RX52</accession>
<comment type="caution">
    <text evidence="5">The sequence shown here is derived from an EMBL/GenBank/DDBJ whole genome shotgun (WGS) entry which is preliminary data.</text>
</comment>
<dbReference type="Proteomes" id="UP000789390">
    <property type="component" value="Unassembled WGS sequence"/>
</dbReference>
<keyword evidence="6" id="KW-1185">Reference proteome</keyword>
<dbReference type="PROSITE" id="PS00135">
    <property type="entry name" value="TRYPSIN_SER"/>
    <property type="match status" value="1"/>
</dbReference>
<keyword evidence="3" id="KW-0812">Transmembrane</keyword>
<dbReference type="FunFam" id="2.40.10.10:FF:000072">
    <property type="entry name" value="CLIP-domain serine protease"/>
    <property type="match status" value="1"/>
</dbReference>
<keyword evidence="3" id="KW-1133">Transmembrane helix</keyword>
<dbReference type="InterPro" id="IPR043504">
    <property type="entry name" value="Peptidase_S1_PA_chymotrypsin"/>
</dbReference>
<proteinExistence type="predicted"/>
<feature type="transmembrane region" description="Helical" evidence="3">
    <location>
        <begin position="77"/>
        <end position="97"/>
    </location>
</feature>
<dbReference type="AlphaFoldDB" id="A0A8J2RX52"/>
<reference evidence="5" key="1">
    <citation type="submission" date="2021-11" db="EMBL/GenBank/DDBJ databases">
        <authorList>
            <person name="Schell T."/>
        </authorList>
    </citation>
    <scope>NUCLEOTIDE SEQUENCE</scope>
    <source>
        <strain evidence="5">M5</strain>
    </source>
</reference>